<proteinExistence type="predicted"/>
<evidence type="ECO:0000313" key="2">
    <source>
        <dbReference type="EMBL" id="MPN45959.1"/>
    </source>
</evidence>
<accession>A0A645I6E0</accession>
<comment type="caution">
    <text evidence="2">The sequence shown here is derived from an EMBL/GenBank/DDBJ whole genome shotgun (WGS) entry which is preliminary data.</text>
</comment>
<name>A0A645I6E0_9ZZZZ</name>
<feature type="compositionally biased region" description="Basic and acidic residues" evidence="1">
    <location>
        <begin position="118"/>
        <end position="129"/>
    </location>
</feature>
<gene>
    <name evidence="2" type="ORF">SDC9_193538</name>
</gene>
<feature type="region of interest" description="Disordered" evidence="1">
    <location>
        <begin position="106"/>
        <end position="130"/>
    </location>
</feature>
<dbReference type="AlphaFoldDB" id="A0A645I6E0"/>
<evidence type="ECO:0000256" key="1">
    <source>
        <dbReference type="SAM" id="MobiDB-lite"/>
    </source>
</evidence>
<dbReference type="EMBL" id="VSSQ01106224">
    <property type="protein sequence ID" value="MPN45959.1"/>
    <property type="molecule type" value="Genomic_DNA"/>
</dbReference>
<protein>
    <submittedName>
        <fullName evidence="2">Uncharacterized protein</fullName>
    </submittedName>
</protein>
<reference evidence="2" key="1">
    <citation type="submission" date="2019-08" db="EMBL/GenBank/DDBJ databases">
        <authorList>
            <person name="Kucharzyk K."/>
            <person name="Murdoch R.W."/>
            <person name="Higgins S."/>
            <person name="Loffler F."/>
        </authorList>
    </citation>
    <scope>NUCLEOTIDE SEQUENCE</scope>
</reference>
<sequence>MIAGIPQITAKVPQIVQPIITALRSFIKDFTDAGEEMVRGIWQGFQNMSGWLESKVRAMMKEIVAAVEAEMQINSPSKVFAGIGEYMARGLGEGFAREMRDVESTIRKETANAVPDHSSGEGRDRDRRGTPTVEVVQHIYANETSYAKQQREAARQFRQIAREVMA</sequence>
<organism evidence="2">
    <name type="scientific">bioreactor metagenome</name>
    <dbReference type="NCBI Taxonomy" id="1076179"/>
    <lineage>
        <taxon>unclassified sequences</taxon>
        <taxon>metagenomes</taxon>
        <taxon>ecological metagenomes</taxon>
    </lineage>
</organism>